<reference evidence="2" key="1">
    <citation type="submission" date="2022-11" db="UniProtKB">
        <authorList>
            <consortium name="WormBaseParasite"/>
        </authorList>
    </citation>
    <scope>IDENTIFICATION</scope>
</reference>
<evidence type="ECO:0000313" key="1">
    <source>
        <dbReference type="Proteomes" id="UP000887581"/>
    </source>
</evidence>
<dbReference type="Proteomes" id="UP000887581">
    <property type="component" value="Unplaced"/>
</dbReference>
<dbReference type="WBParaSite" id="sdigi.contig150.g5268.t1">
    <property type="protein sequence ID" value="sdigi.contig150.g5268.t1"/>
    <property type="gene ID" value="sdigi.contig150.g5268"/>
</dbReference>
<protein>
    <submittedName>
        <fullName evidence="2">Uncharacterized protein</fullName>
    </submittedName>
</protein>
<accession>A0A915PKM7</accession>
<organism evidence="1 2">
    <name type="scientific">Setaria digitata</name>
    <dbReference type="NCBI Taxonomy" id="48799"/>
    <lineage>
        <taxon>Eukaryota</taxon>
        <taxon>Metazoa</taxon>
        <taxon>Ecdysozoa</taxon>
        <taxon>Nematoda</taxon>
        <taxon>Chromadorea</taxon>
        <taxon>Rhabditida</taxon>
        <taxon>Spirurina</taxon>
        <taxon>Spiruromorpha</taxon>
        <taxon>Filarioidea</taxon>
        <taxon>Setariidae</taxon>
        <taxon>Setaria</taxon>
    </lineage>
</organism>
<name>A0A915PKM7_9BILA</name>
<evidence type="ECO:0000313" key="2">
    <source>
        <dbReference type="WBParaSite" id="sdigi.contig150.g5268.t1"/>
    </source>
</evidence>
<proteinExistence type="predicted"/>
<sequence>MSDPGPPRKRRRLIRRRHPLIITVPRGLLRRSLQQIIPGKSLRVSFIINGSEIKPFSPSETWGYDISRVQHLTSYHTGFRNLRSPSPSIMYPYEFSTSNQDNLPQRPECPPEHGRYFPTPFSPRFLKNPVHRPPSRSISVRSANRLPQNRKFMSQLAKRRGVEIDPMTGEIKIIRRRTHADLARND</sequence>
<dbReference type="AlphaFoldDB" id="A0A915PKM7"/>
<keyword evidence="1" id="KW-1185">Reference proteome</keyword>